<dbReference type="EMBL" id="CP012673">
    <property type="protein sequence ID" value="AUX45215.1"/>
    <property type="molecule type" value="Genomic_DNA"/>
</dbReference>
<dbReference type="AlphaFoldDB" id="A0A2L0F0Y2"/>
<sequence>MTIEPSKAWENGGTGSAAPFPRLRTAYLRAIARAWRDPSFLEQLVRKSKDDPYGVLPFLEKEYRFRFPFNVKFAISDDPRPQWRPNEMLGWLADGDEIDITLPGPPALRKVRVHDDSLTTLADAIALYCQWFPSMLGPPRDGVSQPPDDFAEFGVLTARLLAMMWGDEKFKEQLLGERDARRLVQAAMGVIVHWNFNLKFSYLDWDEFWNDIDYQGQPEGTIPARVKITVNIPQNPPDDAVWPVALAAYNDTGPQYPFTCA</sequence>
<accession>A0A2L0F0Y2</accession>
<reference evidence="1 2" key="1">
    <citation type="submission" date="2015-09" db="EMBL/GenBank/DDBJ databases">
        <title>Sorangium comparison.</title>
        <authorList>
            <person name="Zaburannyi N."/>
            <person name="Bunk B."/>
            <person name="Overmann J."/>
            <person name="Mueller R."/>
        </authorList>
    </citation>
    <scope>NUCLEOTIDE SEQUENCE [LARGE SCALE GENOMIC DNA]</scope>
    <source>
        <strain evidence="1 2">So ce26</strain>
    </source>
</reference>
<gene>
    <name evidence="1" type="ORF">SOCE26_066960</name>
</gene>
<dbReference type="InterPro" id="IPR022261">
    <property type="entry name" value="RNP_Burkhold"/>
</dbReference>
<protein>
    <submittedName>
        <fullName evidence="1">Uncharacterized protein</fullName>
    </submittedName>
</protein>
<dbReference type="NCBIfam" id="TIGR03795">
    <property type="entry name" value="RNP_Burkhold"/>
    <property type="match status" value="1"/>
</dbReference>
<proteinExistence type="predicted"/>
<dbReference type="RefSeq" id="WP_104983628.1">
    <property type="nucleotide sequence ID" value="NZ_CP012673.1"/>
</dbReference>
<dbReference type="OrthoDB" id="6287017at2"/>
<evidence type="ECO:0000313" key="1">
    <source>
        <dbReference type="EMBL" id="AUX45215.1"/>
    </source>
</evidence>
<dbReference type="Proteomes" id="UP000238348">
    <property type="component" value="Chromosome"/>
</dbReference>
<organism evidence="1 2">
    <name type="scientific">Sorangium cellulosum</name>
    <name type="common">Polyangium cellulosum</name>
    <dbReference type="NCBI Taxonomy" id="56"/>
    <lineage>
        <taxon>Bacteria</taxon>
        <taxon>Pseudomonadati</taxon>
        <taxon>Myxococcota</taxon>
        <taxon>Polyangia</taxon>
        <taxon>Polyangiales</taxon>
        <taxon>Polyangiaceae</taxon>
        <taxon>Sorangium</taxon>
    </lineage>
</organism>
<evidence type="ECO:0000313" key="2">
    <source>
        <dbReference type="Proteomes" id="UP000238348"/>
    </source>
</evidence>
<name>A0A2L0F0Y2_SORCE</name>